<evidence type="ECO:0000256" key="2">
    <source>
        <dbReference type="ARBA" id="ARBA00022801"/>
    </source>
</evidence>
<protein>
    <submittedName>
        <fullName evidence="8">Type II asparaginase</fullName>
        <ecNumber evidence="8">3.5.1.1</ecNumber>
    </submittedName>
</protein>
<feature type="domain" description="Asparaginase/glutaminase C-terminal" evidence="7">
    <location>
        <begin position="250"/>
        <end position="358"/>
    </location>
</feature>
<dbReference type="PROSITE" id="PS00917">
    <property type="entry name" value="ASN_GLN_ASE_2"/>
    <property type="match status" value="1"/>
</dbReference>
<evidence type="ECO:0000256" key="3">
    <source>
        <dbReference type="PROSITE-ProRule" id="PRU10099"/>
    </source>
</evidence>
<comment type="caution">
    <text evidence="8">The sequence shown here is derived from an EMBL/GenBank/DDBJ whole genome shotgun (WGS) entry which is preliminary data.</text>
</comment>
<dbReference type="SUPFAM" id="SSF53774">
    <property type="entry name" value="Glutaminase/Asparaginase"/>
    <property type="match status" value="1"/>
</dbReference>
<evidence type="ECO:0000256" key="5">
    <source>
        <dbReference type="RuleBase" id="RU004456"/>
    </source>
</evidence>
<evidence type="ECO:0000256" key="1">
    <source>
        <dbReference type="ARBA" id="ARBA00010518"/>
    </source>
</evidence>
<evidence type="ECO:0000313" key="9">
    <source>
        <dbReference type="Proteomes" id="UP000601990"/>
    </source>
</evidence>
<dbReference type="Pfam" id="PF00710">
    <property type="entry name" value="Asparaginase"/>
    <property type="match status" value="1"/>
</dbReference>
<feature type="domain" description="L-asparaginase N-terminal" evidence="6">
    <location>
        <begin position="38"/>
        <end position="229"/>
    </location>
</feature>
<dbReference type="InterPro" id="IPR027474">
    <property type="entry name" value="L-asparaginase_N"/>
</dbReference>
<dbReference type="EMBL" id="WTVH01000001">
    <property type="protein sequence ID" value="NMF91945.1"/>
    <property type="molecule type" value="Genomic_DNA"/>
</dbReference>
<dbReference type="SMART" id="SM00870">
    <property type="entry name" value="Asparaginase"/>
    <property type="match status" value="1"/>
</dbReference>
<dbReference type="PANTHER" id="PTHR11707">
    <property type="entry name" value="L-ASPARAGINASE"/>
    <property type="match status" value="1"/>
</dbReference>
<dbReference type="InterPro" id="IPR020827">
    <property type="entry name" value="Asparaginase/glutaminase_AS1"/>
</dbReference>
<dbReference type="Proteomes" id="UP000601990">
    <property type="component" value="Unassembled WGS sequence"/>
</dbReference>
<dbReference type="EC" id="3.5.1.1" evidence="8"/>
<dbReference type="InterPro" id="IPR040919">
    <property type="entry name" value="Asparaginase_C"/>
</dbReference>
<dbReference type="NCBIfam" id="TIGR00520">
    <property type="entry name" value="asnASE_II"/>
    <property type="match status" value="1"/>
</dbReference>
<reference evidence="8" key="1">
    <citation type="submission" date="2019-12" db="EMBL/GenBank/DDBJ databases">
        <title>Comparative genomics gives insights into the taxonomy of the Azoarcus-Aromatoleum group and reveals separate origins of nif in the plant-associated Azoarcus and non-plant-associated Aromatoleum sub-groups.</title>
        <authorList>
            <person name="Lafos M."/>
            <person name="Maluk M."/>
            <person name="Batista M."/>
            <person name="Junghare M."/>
            <person name="Carmona M."/>
            <person name="Faoro H."/>
            <person name="Cruz L.M."/>
            <person name="Battistoni F."/>
            <person name="De Souza E."/>
            <person name="Pedrosa F."/>
            <person name="Chen W.-M."/>
            <person name="Poole P.S."/>
            <person name="Dixon R.A."/>
            <person name="James E.K."/>
        </authorList>
    </citation>
    <scope>NUCLEOTIDE SEQUENCE</scope>
    <source>
        <strain evidence="8">U120</strain>
    </source>
</reference>
<evidence type="ECO:0000259" key="6">
    <source>
        <dbReference type="Pfam" id="PF00710"/>
    </source>
</evidence>
<accession>A0ABX1MXC9</accession>
<dbReference type="Gene3D" id="3.40.50.1170">
    <property type="entry name" value="L-asparaginase, N-terminal domain"/>
    <property type="match status" value="1"/>
</dbReference>
<dbReference type="Pfam" id="PF17763">
    <property type="entry name" value="Asparaginase_C"/>
    <property type="match status" value="1"/>
</dbReference>
<dbReference type="PRINTS" id="PR00139">
    <property type="entry name" value="ASNGLNASE"/>
</dbReference>
<dbReference type="GO" id="GO:0004067">
    <property type="term" value="F:asparaginase activity"/>
    <property type="evidence" value="ECO:0007669"/>
    <property type="project" value="UniProtKB-EC"/>
</dbReference>
<name>A0ABX1MXC9_9RHOO</name>
<keyword evidence="9" id="KW-1185">Reference proteome</keyword>
<dbReference type="PANTHER" id="PTHR11707:SF28">
    <property type="entry name" value="60 KDA LYSOPHOSPHOLIPASE"/>
    <property type="match status" value="1"/>
</dbReference>
<evidence type="ECO:0000259" key="7">
    <source>
        <dbReference type="Pfam" id="PF17763"/>
    </source>
</evidence>
<gene>
    <name evidence="8" type="ORF">GO608_01180</name>
</gene>
<dbReference type="PROSITE" id="PS51732">
    <property type="entry name" value="ASN_GLN_ASE_3"/>
    <property type="match status" value="1"/>
</dbReference>
<organism evidence="8 9">
    <name type="scientific">Aromatoleum buckelii</name>
    <dbReference type="NCBI Taxonomy" id="200254"/>
    <lineage>
        <taxon>Bacteria</taxon>
        <taxon>Pseudomonadati</taxon>
        <taxon>Pseudomonadota</taxon>
        <taxon>Betaproteobacteria</taxon>
        <taxon>Rhodocyclales</taxon>
        <taxon>Rhodocyclaceae</taxon>
        <taxon>Aromatoleum</taxon>
    </lineage>
</organism>
<dbReference type="PIRSF" id="PIRSF001220">
    <property type="entry name" value="L-ASNase_gatD"/>
    <property type="match status" value="1"/>
</dbReference>
<dbReference type="PIRSF" id="PIRSF500176">
    <property type="entry name" value="L_ASNase"/>
    <property type="match status" value="1"/>
</dbReference>
<dbReference type="PROSITE" id="PS00144">
    <property type="entry name" value="ASN_GLN_ASE_1"/>
    <property type="match status" value="1"/>
</dbReference>
<comment type="similarity">
    <text evidence="1 5">Belongs to the asparaginase 1 family.</text>
</comment>
<dbReference type="InterPro" id="IPR004550">
    <property type="entry name" value="AsnASE_II"/>
</dbReference>
<evidence type="ECO:0000313" key="8">
    <source>
        <dbReference type="EMBL" id="NMF91945.1"/>
    </source>
</evidence>
<dbReference type="InterPro" id="IPR036152">
    <property type="entry name" value="Asp/glu_Ase-like_sf"/>
</dbReference>
<sequence length="361" mass="37360">MAGIETRRACAMNPGNTAGVAEQGSRAAAGEGQPARPRIVLLGTGGTIAAVAGEPTQLHDYTVGATTDELLAAVPQLRALAEVRGEQLANVDSRDIDNALLLKIARRADALLGQPDVDGIVITHGTDTLEETAYFLNLVLKSAKPVVLAGAMRPATALSADGPLNLYNAFLVATCATAHGKGVLVMMNDRIGAARFVTKGATTAPDAFRAFEQGNLGEVAAGRVHFFTAPLCRHTVDSEFSLAAIDELPHVDILYDHQGAGLHHYRAAISAGARGIVIAGSGNGSLSPAARAGAEEAARHGVAVVRSSRVGQGVVTASTDDAVLGTVAANSLNPHKARILLMLALGRSRDAGELQRCFDQY</sequence>
<dbReference type="CDD" id="cd08964">
    <property type="entry name" value="L-asparaginase_II"/>
    <property type="match status" value="1"/>
</dbReference>
<evidence type="ECO:0000256" key="4">
    <source>
        <dbReference type="PROSITE-ProRule" id="PRU10100"/>
    </source>
</evidence>
<dbReference type="Gene3D" id="3.40.50.40">
    <property type="match status" value="1"/>
</dbReference>
<dbReference type="InterPro" id="IPR006034">
    <property type="entry name" value="Asparaginase/glutaminase-like"/>
</dbReference>
<feature type="active site" evidence="4">
    <location>
        <position position="126"/>
    </location>
</feature>
<dbReference type="InterPro" id="IPR027475">
    <property type="entry name" value="Asparaginase/glutaminase_AS2"/>
</dbReference>
<keyword evidence="2 8" id="KW-0378">Hydrolase</keyword>
<dbReference type="InterPro" id="IPR027473">
    <property type="entry name" value="L-asparaginase_C"/>
</dbReference>
<proteinExistence type="inferred from homology"/>
<dbReference type="InterPro" id="IPR037152">
    <property type="entry name" value="L-asparaginase_N_sf"/>
</dbReference>
<feature type="active site" evidence="3">
    <location>
        <position position="47"/>
    </location>
</feature>